<evidence type="ECO:0000313" key="2">
    <source>
        <dbReference type="EMBL" id="GLQ24592.1"/>
    </source>
</evidence>
<comment type="caution">
    <text evidence="2">The sequence shown here is derived from an EMBL/GenBank/DDBJ whole genome shotgun (WGS) entry which is preliminary data.</text>
</comment>
<organism evidence="2 3">
    <name type="scientific">Algimonas ampicilliniresistens</name>
    <dbReference type="NCBI Taxonomy" id="1298735"/>
    <lineage>
        <taxon>Bacteria</taxon>
        <taxon>Pseudomonadati</taxon>
        <taxon>Pseudomonadota</taxon>
        <taxon>Alphaproteobacteria</taxon>
        <taxon>Maricaulales</taxon>
        <taxon>Robiginitomaculaceae</taxon>
        <taxon>Algimonas</taxon>
    </lineage>
</organism>
<reference evidence="2" key="1">
    <citation type="journal article" date="2014" name="Int. J. Syst. Evol. Microbiol.">
        <title>Complete genome of a new Firmicutes species belonging to the dominant human colonic microbiota ('Ruminococcus bicirculans') reveals two chromosomes and a selective capacity to utilize plant glucans.</title>
        <authorList>
            <consortium name="NISC Comparative Sequencing Program"/>
            <person name="Wegmann U."/>
            <person name="Louis P."/>
            <person name="Goesmann A."/>
            <person name="Henrissat B."/>
            <person name="Duncan S.H."/>
            <person name="Flint H.J."/>
        </authorList>
    </citation>
    <scope>NUCLEOTIDE SEQUENCE</scope>
    <source>
        <strain evidence="2">NBRC 108219</strain>
    </source>
</reference>
<reference evidence="2" key="2">
    <citation type="submission" date="2023-01" db="EMBL/GenBank/DDBJ databases">
        <title>Draft genome sequence of Algimonas ampicilliniresistens strain NBRC 108219.</title>
        <authorList>
            <person name="Sun Q."/>
            <person name="Mori K."/>
        </authorList>
    </citation>
    <scope>NUCLEOTIDE SEQUENCE</scope>
    <source>
        <strain evidence="2">NBRC 108219</strain>
    </source>
</reference>
<dbReference type="Proteomes" id="UP001161391">
    <property type="component" value="Unassembled WGS sequence"/>
</dbReference>
<name>A0ABQ5VDV9_9PROT</name>
<keyword evidence="1" id="KW-0812">Transmembrane</keyword>
<keyword evidence="3" id="KW-1185">Reference proteome</keyword>
<protein>
    <recommendedName>
        <fullName evidence="4">SPOR domain-containing protein</fullName>
    </recommendedName>
</protein>
<evidence type="ECO:0008006" key="4">
    <source>
        <dbReference type="Google" id="ProtNLM"/>
    </source>
</evidence>
<evidence type="ECO:0000256" key="1">
    <source>
        <dbReference type="SAM" id="Phobius"/>
    </source>
</evidence>
<gene>
    <name evidence="2" type="ORF">GCM10007853_24660</name>
</gene>
<proteinExistence type="predicted"/>
<feature type="transmembrane region" description="Helical" evidence="1">
    <location>
        <begin position="20"/>
        <end position="39"/>
    </location>
</feature>
<accession>A0ABQ5VDV9</accession>
<keyword evidence="1" id="KW-0472">Membrane</keyword>
<dbReference type="RefSeq" id="WP_284391184.1">
    <property type="nucleotide sequence ID" value="NZ_BSNK01000002.1"/>
</dbReference>
<evidence type="ECO:0000313" key="3">
    <source>
        <dbReference type="Proteomes" id="UP001161391"/>
    </source>
</evidence>
<sequence>MTNDDNKVYHNQGTEKKSAAGWIIGGVALLALGAAAIYLTDIDLTQTAELPEVSVEGGQMPAIDMDVADIDVGTKEIEVKVPTIDITPPQEGEEADDLADNLDVDVSVDADVDVEMEPEQN</sequence>
<dbReference type="EMBL" id="BSNK01000002">
    <property type="protein sequence ID" value="GLQ24592.1"/>
    <property type="molecule type" value="Genomic_DNA"/>
</dbReference>
<keyword evidence="1" id="KW-1133">Transmembrane helix</keyword>